<feature type="transmembrane region" description="Helical" evidence="6">
    <location>
        <begin position="113"/>
        <end position="131"/>
    </location>
</feature>
<keyword evidence="5 6" id="KW-0472">Membrane</keyword>
<accession>A0A6J7KHZ7</accession>
<evidence type="ECO:0000256" key="1">
    <source>
        <dbReference type="ARBA" id="ARBA00004651"/>
    </source>
</evidence>
<dbReference type="PROSITE" id="PS50850">
    <property type="entry name" value="MFS"/>
    <property type="match status" value="1"/>
</dbReference>
<dbReference type="PANTHER" id="PTHR43124">
    <property type="entry name" value="PURINE EFFLUX PUMP PBUE"/>
    <property type="match status" value="1"/>
</dbReference>
<feature type="transmembrane region" description="Helical" evidence="6">
    <location>
        <begin position="280"/>
        <end position="301"/>
    </location>
</feature>
<protein>
    <submittedName>
        <fullName evidence="8">Unannotated protein</fullName>
    </submittedName>
</protein>
<dbReference type="EMBL" id="CAFBNO010000027">
    <property type="protein sequence ID" value="CAB4955476.1"/>
    <property type="molecule type" value="Genomic_DNA"/>
</dbReference>
<feature type="transmembrane region" description="Helical" evidence="6">
    <location>
        <begin position="74"/>
        <end position="92"/>
    </location>
</feature>
<dbReference type="Pfam" id="PF07690">
    <property type="entry name" value="MFS_1"/>
    <property type="match status" value="1"/>
</dbReference>
<evidence type="ECO:0000259" key="7">
    <source>
        <dbReference type="PROSITE" id="PS50850"/>
    </source>
</evidence>
<proteinExistence type="predicted"/>
<comment type="subcellular location">
    <subcellularLocation>
        <location evidence="1">Cell membrane</location>
        <topology evidence="1">Multi-pass membrane protein</topology>
    </subcellularLocation>
</comment>
<dbReference type="SUPFAM" id="SSF103473">
    <property type="entry name" value="MFS general substrate transporter"/>
    <property type="match status" value="1"/>
</dbReference>
<dbReference type="PANTHER" id="PTHR43124:SF3">
    <property type="entry name" value="CHLORAMPHENICOL EFFLUX PUMP RV0191"/>
    <property type="match status" value="1"/>
</dbReference>
<reference evidence="8" key="1">
    <citation type="submission" date="2020-05" db="EMBL/GenBank/DDBJ databases">
        <authorList>
            <person name="Chiriac C."/>
            <person name="Salcher M."/>
            <person name="Ghai R."/>
            <person name="Kavagutti S V."/>
        </authorList>
    </citation>
    <scope>NUCLEOTIDE SEQUENCE</scope>
</reference>
<keyword evidence="3 6" id="KW-0812">Transmembrane</keyword>
<dbReference type="InterPro" id="IPR036259">
    <property type="entry name" value="MFS_trans_sf"/>
</dbReference>
<keyword evidence="2" id="KW-1003">Cell membrane</keyword>
<feature type="transmembrane region" description="Helical" evidence="6">
    <location>
        <begin position="49"/>
        <end position="68"/>
    </location>
</feature>
<feature type="transmembrane region" description="Helical" evidence="6">
    <location>
        <begin position="137"/>
        <end position="156"/>
    </location>
</feature>
<feature type="domain" description="Major facilitator superfamily (MFS) profile" evidence="7">
    <location>
        <begin position="1"/>
        <end position="379"/>
    </location>
</feature>
<dbReference type="Gene3D" id="1.20.1250.20">
    <property type="entry name" value="MFS general substrate transporter like domains"/>
    <property type="match status" value="2"/>
</dbReference>
<organism evidence="8">
    <name type="scientific">freshwater metagenome</name>
    <dbReference type="NCBI Taxonomy" id="449393"/>
    <lineage>
        <taxon>unclassified sequences</taxon>
        <taxon>metagenomes</taxon>
        <taxon>ecological metagenomes</taxon>
    </lineage>
</organism>
<sequence>MGSVALDASVRFGTTAEQLSSLAVMQLLFYAVMQIPVGLLLDRFGSRKLLAAGAILMAAGQVVVGLSTDLPSAVLGRVLVGIGDACTFISMIRMSNSWFTGKRASNLQQWFATIGQTGQILSAVPFALLLRETSWEQAFLSAAAISALVGVLVWLFSAENPAIAKNHEIRIRDVFSKLKENSRKSVTWLAFFTHFTTQSTGTTFALLWGIPFMVSALSLPRETAGSMLTLFVVTNMSMGPVIGWFCGRWPQFRHVLTFSIIGAIVLVWGLVLLGPNPTPFWLLIALVMTIGVGGPASMVAFDYSKEAFVPAELGATNGLINVGGFLAALLMMWIVGVALDAQGGPELYTFEHFRVAFSLQLLVTAVGLTGLVLSLRSSRNKLANSSV</sequence>
<feature type="transmembrane region" description="Helical" evidence="6">
    <location>
        <begin position="355"/>
        <end position="375"/>
    </location>
</feature>
<dbReference type="InterPro" id="IPR020846">
    <property type="entry name" value="MFS_dom"/>
</dbReference>
<evidence type="ECO:0000256" key="4">
    <source>
        <dbReference type="ARBA" id="ARBA00022989"/>
    </source>
</evidence>
<evidence type="ECO:0000256" key="3">
    <source>
        <dbReference type="ARBA" id="ARBA00022692"/>
    </source>
</evidence>
<name>A0A6J7KHZ7_9ZZZZ</name>
<evidence type="ECO:0000313" key="8">
    <source>
        <dbReference type="EMBL" id="CAB4955476.1"/>
    </source>
</evidence>
<dbReference type="CDD" id="cd06174">
    <property type="entry name" value="MFS"/>
    <property type="match status" value="1"/>
</dbReference>
<keyword evidence="4 6" id="KW-1133">Transmembrane helix</keyword>
<feature type="transmembrane region" description="Helical" evidence="6">
    <location>
        <begin position="20"/>
        <end position="42"/>
    </location>
</feature>
<dbReference type="AlphaFoldDB" id="A0A6J7KHZ7"/>
<feature type="transmembrane region" description="Helical" evidence="6">
    <location>
        <begin position="186"/>
        <end position="208"/>
    </location>
</feature>
<evidence type="ECO:0000256" key="2">
    <source>
        <dbReference type="ARBA" id="ARBA00022475"/>
    </source>
</evidence>
<dbReference type="InterPro" id="IPR050189">
    <property type="entry name" value="MFS_Efflux_Transporters"/>
</dbReference>
<evidence type="ECO:0000256" key="6">
    <source>
        <dbReference type="SAM" id="Phobius"/>
    </source>
</evidence>
<dbReference type="InterPro" id="IPR011701">
    <property type="entry name" value="MFS"/>
</dbReference>
<dbReference type="GO" id="GO:0022857">
    <property type="term" value="F:transmembrane transporter activity"/>
    <property type="evidence" value="ECO:0007669"/>
    <property type="project" value="InterPro"/>
</dbReference>
<dbReference type="GO" id="GO:0005886">
    <property type="term" value="C:plasma membrane"/>
    <property type="evidence" value="ECO:0007669"/>
    <property type="project" value="UniProtKB-SubCell"/>
</dbReference>
<gene>
    <name evidence="8" type="ORF">UFOPK3837_00710</name>
</gene>
<evidence type="ECO:0000256" key="5">
    <source>
        <dbReference type="ARBA" id="ARBA00023136"/>
    </source>
</evidence>
<feature type="transmembrane region" description="Helical" evidence="6">
    <location>
        <begin position="228"/>
        <end position="247"/>
    </location>
</feature>
<feature type="transmembrane region" description="Helical" evidence="6">
    <location>
        <begin position="313"/>
        <end position="335"/>
    </location>
</feature>
<feature type="transmembrane region" description="Helical" evidence="6">
    <location>
        <begin position="254"/>
        <end position="274"/>
    </location>
</feature>